<sequence length="116" mass="13449">MADFKILDRDSKLRKDILKALSDDYSRTIMNFTIEKPKSVVEIVKECDIPMTTAYRRVKELEENKILKVTGSVVTDDGKKYFLYQNRLKSIYVVFGLEALDVQIVENKGMGISSYW</sequence>
<dbReference type="Proteomes" id="UP000028027">
    <property type="component" value="Unassembled WGS sequence"/>
</dbReference>
<keyword evidence="2" id="KW-1185">Reference proteome</keyword>
<dbReference type="AlphaFoldDB" id="A0A081S4K2"/>
<accession>A0A081S4K2</accession>
<proteinExistence type="predicted"/>
<comment type="caution">
    <text evidence="1">The sequence shown here is derived from an EMBL/GenBank/DDBJ whole genome shotgun (WGS) entry which is preliminary data.</text>
</comment>
<dbReference type="Pfam" id="PF12840">
    <property type="entry name" value="HTH_20"/>
    <property type="match status" value="1"/>
</dbReference>
<dbReference type="Gene3D" id="1.10.10.10">
    <property type="entry name" value="Winged helix-like DNA-binding domain superfamily/Winged helix DNA-binding domain"/>
    <property type="match status" value="1"/>
</dbReference>
<dbReference type="EMBL" id="JNVL01000024">
    <property type="protein sequence ID" value="KER05855.1"/>
    <property type="molecule type" value="Genomic_DNA"/>
</dbReference>
<protein>
    <submittedName>
        <fullName evidence="1">Transcription regulator protein</fullName>
    </submittedName>
</protein>
<evidence type="ECO:0000313" key="2">
    <source>
        <dbReference type="Proteomes" id="UP000028027"/>
    </source>
</evidence>
<organism evidence="1 2">
    <name type="scientific">Marine Group I thaumarchaeote SCGC AAA799-E16</name>
    <dbReference type="NCBI Taxonomy" id="1502292"/>
    <lineage>
        <taxon>Archaea</taxon>
        <taxon>Nitrososphaerota</taxon>
        <taxon>Marine Group I</taxon>
    </lineage>
</organism>
<evidence type="ECO:0000313" key="1">
    <source>
        <dbReference type="EMBL" id="KER05855.1"/>
    </source>
</evidence>
<dbReference type="SUPFAM" id="SSF46785">
    <property type="entry name" value="Winged helix' DNA-binding domain"/>
    <property type="match status" value="1"/>
</dbReference>
<dbReference type="InterPro" id="IPR036388">
    <property type="entry name" value="WH-like_DNA-bd_sf"/>
</dbReference>
<dbReference type="InterPro" id="IPR036390">
    <property type="entry name" value="WH_DNA-bd_sf"/>
</dbReference>
<gene>
    <name evidence="1" type="ORF">AAA799E16_01421</name>
</gene>
<name>A0A081S4K2_9ARCH</name>
<reference evidence="1 2" key="1">
    <citation type="submission" date="2014-06" db="EMBL/GenBank/DDBJ databases">
        <authorList>
            <person name="Ngugi D.K."/>
            <person name="Blom J."/>
            <person name="Alam I."/>
            <person name="Rashid M."/>
            <person name="Ba Alawi W."/>
            <person name="Zhang G."/>
            <person name="Hikmawan T."/>
            <person name="Guan Y."/>
            <person name="Antunes A."/>
            <person name="Siam R."/>
            <person name="Eldorry H."/>
            <person name="Bajic V."/>
            <person name="Stingl U."/>
        </authorList>
    </citation>
    <scope>NUCLEOTIDE SEQUENCE [LARGE SCALE GENOMIC DNA]</scope>
    <source>
        <strain evidence="1">SCGC AAA799-E16</strain>
    </source>
</reference>